<reference evidence="13 14" key="1">
    <citation type="submission" date="2021-05" db="EMBL/GenBank/DDBJ databases">
        <authorList>
            <person name="Zahm M."/>
            <person name="Klopp C."/>
            <person name="Cabau C."/>
            <person name="Kuhl H."/>
            <person name="Suciu R."/>
            <person name="Ciorpac M."/>
            <person name="Holostenco D."/>
            <person name="Gessner J."/>
            <person name="Wuertz S."/>
            <person name="Hohne C."/>
            <person name="Stock M."/>
            <person name="Gislard M."/>
            <person name="Lluch J."/>
            <person name="Milhes M."/>
            <person name="Lampietro C."/>
            <person name="Lopez Roques C."/>
            <person name="Donnadieu C."/>
            <person name="Du K."/>
            <person name="Schartl M."/>
            <person name="Guiguen Y."/>
        </authorList>
    </citation>
    <scope>NUCLEOTIDE SEQUENCE [LARGE SCALE GENOMIC DNA]</scope>
    <source>
        <strain evidence="13">Hh-F2</strain>
        <tissue evidence="13">Blood</tissue>
    </source>
</reference>
<evidence type="ECO:0000256" key="9">
    <source>
        <dbReference type="SAM" id="MobiDB-lite"/>
    </source>
</evidence>
<comment type="caution">
    <text evidence="8">Lacks conserved residue(s) required for the propagation of feature annotation.</text>
</comment>
<dbReference type="InterPro" id="IPR036454">
    <property type="entry name" value="Amyloid_glyco_heparin-bd_sf"/>
</dbReference>
<dbReference type="InterPro" id="IPR015849">
    <property type="entry name" value="Amyloid_glyco_heparin-bd"/>
</dbReference>
<evidence type="ECO:0000259" key="11">
    <source>
        <dbReference type="PROSITE" id="PS51869"/>
    </source>
</evidence>
<evidence type="ECO:0000256" key="4">
    <source>
        <dbReference type="ARBA" id="ARBA00022989"/>
    </source>
</evidence>
<dbReference type="InterPro" id="IPR024329">
    <property type="entry name" value="Amyloid_glyco_E2_domain"/>
</dbReference>
<evidence type="ECO:0000259" key="12">
    <source>
        <dbReference type="PROSITE" id="PS51870"/>
    </source>
</evidence>
<feature type="disulfide bond" evidence="8">
    <location>
        <begin position="148"/>
        <end position="192"/>
    </location>
</feature>
<feature type="region of interest" description="Disordered" evidence="9">
    <location>
        <begin position="289"/>
        <end position="330"/>
    </location>
</feature>
<feature type="region of interest" description="GFLD subdomain" evidence="8">
    <location>
        <begin position="103"/>
        <end position="198"/>
    </location>
</feature>
<feature type="compositionally biased region" description="Polar residues" evidence="9">
    <location>
        <begin position="38"/>
        <end position="47"/>
    </location>
</feature>
<keyword evidence="2 10" id="KW-0812">Transmembrane</keyword>
<dbReference type="InterPro" id="IPR011993">
    <property type="entry name" value="PH-like_dom_sf"/>
</dbReference>
<comment type="caution">
    <text evidence="13">The sequence shown here is derived from an EMBL/GenBank/DDBJ whole genome shotgun (WGS) entry which is preliminary data.</text>
</comment>
<feature type="domain" description="E2" evidence="12">
    <location>
        <begin position="373"/>
        <end position="564"/>
    </location>
</feature>
<feature type="region of interest" description="Disordered" evidence="9">
    <location>
        <begin position="636"/>
        <end position="655"/>
    </location>
</feature>
<dbReference type="PROSITE" id="PS00320">
    <property type="entry name" value="APP_INTRA"/>
    <property type="match status" value="1"/>
</dbReference>
<keyword evidence="5 10" id="KW-0472">Membrane</keyword>
<feature type="disulfide bond" evidence="8">
    <location>
        <begin position="219"/>
        <end position="249"/>
    </location>
</feature>
<comment type="similarity">
    <text evidence="8">Belongs to the APP family.</text>
</comment>
<feature type="compositionally biased region" description="Acidic residues" evidence="9">
    <location>
        <begin position="598"/>
        <end position="619"/>
    </location>
</feature>
<dbReference type="Pfam" id="PF02177">
    <property type="entry name" value="APP_N"/>
    <property type="match status" value="1"/>
</dbReference>
<evidence type="ECO:0000256" key="2">
    <source>
        <dbReference type="ARBA" id="ARBA00022692"/>
    </source>
</evidence>
<dbReference type="PROSITE" id="PS00319">
    <property type="entry name" value="APP_CUBD"/>
    <property type="match status" value="1"/>
</dbReference>
<dbReference type="Gene3D" id="2.30.29.30">
    <property type="entry name" value="Pleckstrin-homology domain (PH domain)/Phosphotyrosine-binding domain (PTB)"/>
    <property type="match status" value="1"/>
</dbReference>
<dbReference type="SUPFAM" id="SSF89811">
    <property type="entry name" value="Amyloid beta a4 protein copper binding domain (domain 2)"/>
    <property type="match status" value="1"/>
</dbReference>
<keyword evidence="6 8" id="KW-1015">Disulfide bond</keyword>
<dbReference type="Proteomes" id="UP001369086">
    <property type="component" value="Unassembled WGS sequence"/>
</dbReference>
<dbReference type="Gene3D" id="3.90.570.10">
    <property type="entry name" value="Amyloidogenic glycoprotein, heparin-binding domain"/>
    <property type="match status" value="1"/>
</dbReference>
<dbReference type="SUPFAM" id="SSF109843">
    <property type="entry name" value="CAPPD, an extracellular domain of amyloid beta A4 protein"/>
    <property type="match status" value="1"/>
</dbReference>
<name>A0ABR0YAY3_HUSHU</name>
<dbReference type="InterPro" id="IPR036176">
    <property type="entry name" value="E2_sf"/>
</dbReference>
<evidence type="ECO:0000313" key="13">
    <source>
        <dbReference type="EMBL" id="KAK6469822.1"/>
    </source>
</evidence>
<dbReference type="PROSITE" id="PS51869">
    <property type="entry name" value="APP_E1"/>
    <property type="match status" value="1"/>
</dbReference>
<feature type="disulfide bond" evidence="8">
    <location>
        <begin position="173"/>
        <end position="180"/>
    </location>
</feature>
<dbReference type="InterPro" id="IPR036669">
    <property type="entry name" value="Amyloid_Cu-bd_sf"/>
</dbReference>
<feature type="region of interest" description="Disordered" evidence="9">
    <location>
        <begin position="1"/>
        <end position="47"/>
    </location>
</feature>
<keyword evidence="3" id="KW-0732">Signal</keyword>
<feature type="disulfide bond" evidence="8">
    <location>
        <begin position="208"/>
        <end position="262"/>
    </location>
</feature>
<proteinExistence type="inferred from homology"/>
<feature type="region of interest" description="CuBD subdomain" evidence="8">
    <location>
        <begin position="206"/>
        <end position="264"/>
    </location>
</feature>
<evidence type="ECO:0000256" key="5">
    <source>
        <dbReference type="ARBA" id="ARBA00023136"/>
    </source>
</evidence>
<evidence type="ECO:0000256" key="1">
    <source>
        <dbReference type="ARBA" id="ARBA00004479"/>
    </source>
</evidence>
<feature type="disulfide bond" evidence="8">
    <location>
        <begin position="233"/>
        <end position="261"/>
    </location>
</feature>
<dbReference type="Gene3D" id="1.20.120.770">
    <property type="entry name" value="Amyloid precursor protein, E2 domain"/>
    <property type="match status" value="1"/>
</dbReference>
<dbReference type="InterPro" id="IPR019744">
    <property type="entry name" value="APP_CUBD_CS"/>
</dbReference>
<protein>
    <submittedName>
        <fullName evidence="13">Amyloid-like protein 2</fullName>
    </submittedName>
</protein>
<accession>A0ABR0YAY3</accession>
<sequence length="775" mass="88326">MKGLGSNARASQRERVHGLEGAQNRQAGEREREREISETGNPNPPQSYCTRTRISLTGIHWCRLGIQTANMGRSAFCLVVTLLSHCAWGYVEALAANAGPGFAVAEPQVAMFCGRRILHINIQTGQWEPDRAGRLGCFTDPAQILSYCQEMYPELQITSAVESSQPATISNWCKKGWGPCKSHQFIVLPYRCLVGEFVSEALLVPDRCRFLHQEKMDSCESYIHWHNIAKEACGTEGLDLRSYGMLLPCGVDRYRGVEYVCCPERSSGARLEEAEELGKEPGVVTVETELQRTGEKVTPPTWEPVQPSQSQGKEEGEGEERDDYDYNFEPNQTPDYLDSFYYDRLTEGSQAPTDQSTPPPEAVAVSTPRPTDGVDVYFEMPRDDSEHASFLRAKMDLEERRMKRINEIMKEWAEADNQSKNLPKSDRQALNEHFQSVLQTLEDQVAGERQRLVETHLARVVAMLNNNRRVALESYLSSVQADPQQPERVLQALKRYVRSEQKDRRHTLRHYQHIEAVDPQKAEQMKFQVYTHLHVIEERMNQSLALLYKVPRLAQELHDEIQELLRSERADASELMTTSFSETRTTEEFLPMDSAEVRDEDDDDDDDGDEEEEEGQEEAFETRPYPLLPHAAQDSLHNTDQADSQQSTKKASAMDDYDYSTVEKTNYDYEDKVNTTVAVREVVYRSSDIQRDELEPDALETFNRGAMVGLLVVAVAIAMVMVISLLLVRRKPYGTISHGIVEQVDPMLTPEERQLSKMQNHGYENPTYKFLEQMN</sequence>
<dbReference type="Gene3D" id="6.10.250.1670">
    <property type="match status" value="1"/>
</dbReference>
<evidence type="ECO:0000256" key="8">
    <source>
        <dbReference type="PROSITE-ProRule" id="PRU01217"/>
    </source>
</evidence>
<dbReference type="CDD" id="cd21708">
    <property type="entry name" value="JMTM_APLP1"/>
    <property type="match status" value="1"/>
</dbReference>
<dbReference type="InterPro" id="IPR019745">
    <property type="entry name" value="Amyloid_glyco_intracell_CS"/>
</dbReference>
<feature type="compositionally biased region" description="Polar residues" evidence="9">
    <location>
        <begin position="636"/>
        <end position="650"/>
    </location>
</feature>
<feature type="domain" description="E1" evidence="11">
    <location>
        <begin position="103"/>
        <end position="264"/>
    </location>
</feature>
<evidence type="ECO:0000256" key="3">
    <source>
        <dbReference type="ARBA" id="ARBA00022729"/>
    </source>
</evidence>
<keyword evidence="7" id="KW-0325">Glycoprotein</keyword>
<feature type="region of interest" description="Disordered" evidence="9">
    <location>
        <begin position="348"/>
        <end position="370"/>
    </location>
</feature>
<dbReference type="InterPro" id="IPR008154">
    <property type="entry name" value="Amyloid_glyco_extra"/>
</dbReference>
<dbReference type="PANTHER" id="PTHR23103:SF13">
    <property type="entry name" value="AMYLOID BETA PRECURSOR LIKE PROTEIN 1"/>
    <property type="match status" value="1"/>
</dbReference>
<dbReference type="InterPro" id="IPR019543">
    <property type="entry name" value="APP_amyloid_C"/>
</dbReference>
<keyword evidence="4 10" id="KW-1133">Transmembrane helix</keyword>
<dbReference type="Pfam" id="PF12925">
    <property type="entry name" value="APP_E2"/>
    <property type="match status" value="1"/>
</dbReference>
<dbReference type="PANTHER" id="PTHR23103">
    <property type="entry name" value="ALZHEIMER'S DISEASE BETA-AMYLOID RELATED"/>
    <property type="match status" value="1"/>
</dbReference>
<gene>
    <name evidence="13" type="ORF">HHUSO_G31358</name>
</gene>
<dbReference type="Pfam" id="PF10515">
    <property type="entry name" value="APP_amyloid"/>
    <property type="match status" value="1"/>
</dbReference>
<dbReference type="EMBL" id="JAHFZB010000037">
    <property type="protein sequence ID" value="KAK6469822.1"/>
    <property type="molecule type" value="Genomic_DNA"/>
</dbReference>
<dbReference type="PRINTS" id="PR00203">
    <property type="entry name" value="AMYLOIDA4"/>
</dbReference>
<dbReference type="SUPFAM" id="SSF56491">
    <property type="entry name" value="A heparin-binding domain"/>
    <property type="match status" value="1"/>
</dbReference>
<feature type="compositionally biased region" description="Acidic residues" evidence="9">
    <location>
        <begin position="316"/>
        <end position="326"/>
    </location>
</feature>
<keyword evidence="14" id="KW-1185">Reference proteome</keyword>
<dbReference type="Pfam" id="PF12924">
    <property type="entry name" value="APP_Cu_bd"/>
    <property type="match status" value="1"/>
</dbReference>
<evidence type="ECO:0000313" key="14">
    <source>
        <dbReference type="Proteomes" id="UP001369086"/>
    </source>
</evidence>
<feature type="region of interest" description="Disordered" evidence="9">
    <location>
        <begin position="573"/>
        <end position="625"/>
    </location>
</feature>
<evidence type="ECO:0000256" key="6">
    <source>
        <dbReference type="ARBA" id="ARBA00023157"/>
    </source>
</evidence>
<evidence type="ECO:0000256" key="7">
    <source>
        <dbReference type="ARBA" id="ARBA00023180"/>
    </source>
</evidence>
<organism evidence="13 14">
    <name type="scientific">Huso huso</name>
    <name type="common">Beluga</name>
    <name type="synonym">Acipenser huso</name>
    <dbReference type="NCBI Taxonomy" id="61971"/>
    <lineage>
        <taxon>Eukaryota</taxon>
        <taxon>Metazoa</taxon>
        <taxon>Chordata</taxon>
        <taxon>Craniata</taxon>
        <taxon>Vertebrata</taxon>
        <taxon>Euteleostomi</taxon>
        <taxon>Actinopterygii</taxon>
        <taxon>Chondrostei</taxon>
        <taxon>Acipenseriformes</taxon>
        <taxon>Acipenseridae</taxon>
        <taxon>Huso</taxon>
    </lineage>
</organism>
<dbReference type="Gene3D" id="3.30.1490.140">
    <property type="entry name" value="Amyloidogenic glycoprotein, copper-binding domain"/>
    <property type="match status" value="1"/>
</dbReference>
<dbReference type="InterPro" id="IPR008155">
    <property type="entry name" value="Amyloid_glyco"/>
</dbReference>
<dbReference type="PROSITE" id="PS51870">
    <property type="entry name" value="APP_E2"/>
    <property type="match status" value="1"/>
</dbReference>
<dbReference type="InterPro" id="IPR011178">
    <property type="entry name" value="Amyloid_glyco_Cu-bd"/>
</dbReference>
<comment type="subcellular location">
    <subcellularLocation>
        <location evidence="1">Membrane</location>
        <topology evidence="1">Single-pass type I membrane protein</topology>
    </subcellularLocation>
</comment>
<evidence type="ECO:0000256" key="10">
    <source>
        <dbReference type="SAM" id="Phobius"/>
    </source>
</evidence>
<feature type="transmembrane region" description="Helical" evidence="10">
    <location>
        <begin position="706"/>
        <end position="728"/>
    </location>
</feature>
<dbReference type="SMART" id="SM00006">
    <property type="entry name" value="A4_EXTRA"/>
    <property type="match status" value="1"/>
</dbReference>
<feature type="compositionally biased region" description="Basic and acidic residues" evidence="9">
    <location>
        <begin position="27"/>
        <end position="37"/>
    </location>
</feature>